<dbReference type="Proteomes" id="UP000596092">
    <property type="component" value="Chromosome"/>
</dbReference>
<evidence type="ECO:0000256" key="6">
    <source>
        <dbReference type="SAM" id="Phobius"/>
    </source>
</evidence>
<feature type="transmembrane region" description="Helical" evidence="6">
    <location>
        <begin position="326"/>
        <end position="346"/>
    </location>
</feature>
<dbReference type="InterPro" id="IPR036259">
    <property type="entry name" value="MFS_trans_sf"/>
</dbReference>
<feature type="transmembrane region" description="Helical" evidence="6">
    <location>
        <begin position="358"/>
        <end position="380"/>
    </location>
</feature>
<evidence type="ECO:0000256" key="4">
    <source>
        <dbReference type="ARBA" id="ARBA00022989"/>
    </source>
</evidence>
<accession>A0A7T5VEZ8</accession>
<dbReference type="EMBL" id="CP054140">
    <property type="protein sequence ID" value="QQG66715.1"/>
    <property type="molecule type" value="Genomic_DNA"/>
</dbReference>
<dbReference type="CDD" id="cd17324">
    <property type="entry name" value="MFS_NepI_like"/>
    <property type="match status" value="1"/>
</dbReference>
<dbReference type="AlphaFoldDB" id="A0A7T5VEZ8"/>
<dbReference type="InterPro" id="IPR011701">
    <property type="entry name" value="MFS"/>
</dbReference>
<dbReference type="GO" id="GO:0005886">
    <property type="term" value="C:plasma membrane"/>
    <property type="evidence" value="ECO:0007669"/>
    <property type="project" value="UniProtKB-SubCell"/>
</dbReference>
<keyword evidence="4 6" id="KW-1133">Transmembrane helix</keyword>
<sequence length="386" mass="40518">MKKKQSTSSTLWTLLAGNFAIGTGVLAPAGLMNDLMQAFSVDAATAGTLIAYGGALLCIEAPILAYVTNRMDRRYLLAGALFLYALGHGWSALVTDFQSLLTLRLIMIAAVAGFTPQAASALPLFIVREKRAEAITFIFLGWSLAGAIGIPFTNLIGSVVGWQIAYFILAGLSALAGIAVFLTMPVGLRPHHLSTSAWHKVLSSANIWGILCISGVAITGQYMQYPYIVVELNSRVQASPFTMATLLAAYGSASILGTVSATRTVQRLGVRATVTAFLAITLLGLILWTVKLSFPPLIGLTLFIWGIGMSPAIAAQQARLIETDPLAASASTALNTSIVYLGQAVGTSAGGMMLTRGLTGFSAGLAIGLLTLACILSLLLHLQLRV</sequence>
<feature type="domain" description="Major facilitator superfamily (MFS) profile" evidence="7">
    <location>
        <begin position="10"/>
        <end position="386"/>
    </location>
</feature>
<keyword evidence="3 6" id="KW-0812">Transmembrane</keyword>
<feature type="transmembrane region" description="Helical" evidence="6">
    <location>
        <begin position="43"/>
        <end position="68"/>
    </location>
</feature>
<comment type="subcellular location">
    <subcellularLocation>
        <location evidence="1">Cell membrane</location>
        <topology evidence="1">Multi-pass membrane protein</topology>
    </subcellularLocation>
</comment>
<feature type="transmembrane region" description="Helical" evidence="6">
    <location>
        <begin position="12"/>
        <end position="31"/>
    </location>
</feature>
<feature type="transmembrane region" description="Helical" evidence="6">
    <location>
        <begin position="268"/>
        <end position="288"/>
    </location>
</feature>
<feature type="transmembrane region" description="Helical" evidence="6">
    <location>
        <begin position="164"/>
        <end position="184"/>
    </location>
</feature>
<dbReference type="PANTHER" id="PTHR43124:SF10">
    <property type="entry name" value="PURINE EFFLUX PUMP PBUE"/>
    <property type="match status" value="1"/>
</dbReference>
<dbReference type="InterPro" id="IPR050189">
    <property type="entry name" value="MFS_Efflux_Transporters"/>
</dbReference>
<reference evidence="8 9" key="1">
    <citation type="submission" date="2020-05" db="EMBL/GenBank/DDBJ databases">
        <title>Complete genome of Desulfobulbus oligotrophicus.</title>
        <authorList>
            <person name="Podar M."/>
        </authorList>
    </citation>
    <scope>NUCLEOTIDE SEQUENCE [LARGE SCALE GENOMIC DNA]</scope>
    <source>
        <strain evidence="8 9">Prop6</strain>
    </source>
</reference>
<gene>
    <name evidence="8" type="ORF">HP555_12990</name>
</gene>
<keyword evidence="5 6" id="KW-0472">Membrane</keyword>
<evidence type="ECO:0000313" key="8">
    <source>
        <dbReference type="EMBL" id="QQG66715.1"/>
    </source>
</evidence>
<feature type="transmembrane region" description="Helical" evidence="6">
    <location>
        <begin position="243"/>
        <end position="261"/>
    </location>
</feature>
<evidence type="ECO:0000256" key="3">
    <source>
        <dbReference type="ARBA" id="ARBA00022692"/>
    </source>
</evidence>
<proteinExistence type="predicted"/>
<feature type="transmembrane region" description="Helical" evidence="6">
    <location>
        <begin position="75"/>
        <end position="93"/>
    </location>
</feature>
<dbReference type="Pfam" id="PF07690">
    <property type="entry name" value="MFS_1"/>
    <property type="match status" value="1"/>
</dbReference>
<feature type="transmembrane region" description="Helical" evidence="6">
    <location>
        <begin position="205"/>
        <end position="223"/>
    </location>
</feature>
<dbReference type="SUPFAM" id="SSF103473">
    <property type="entry name" value="MFS general substrate transporter"/>
    <property type="match status" value="1"/>
</dbReference>
<dbReference type="GO" id="GO:0022857">
    <property type="term" value="F:transmembrane transporter activity"/>
    <property type="evidence" value="ECO:0007669"/>
    <property type="project" value="InterPro"/>
</dbReference>
<feature type="transmembrane region" description="Helical" evidence="6">
    <location>
        <begin position="134"/>
        <end position="152"/>
    </location>
</feature>
<keyword evidence="9" id="KW-1185">Reference proteome</keyword>
<keyword evidence="2" id="KW-1003">Cell membrane</keyword>
<organism evidence="8 9">
    <name type="scientific">Desulfobulbus oligotrophicus</name>
    <dbReference type="NCBI Taxonomy" id="1909699"/>
    <lineage>
        <taxon>Bacteria</taxon>
        <taxon>Pseudomonadati</taxon>
        <taxon>Thermodesulfobacteriota</taxon>
        <taxon>Desulfobulbia</taxon>
        <taxon>Desulfobulbales</taxon>
        <taxon>Desulfobulbaceae</taxon>
        <taxon>Desulfobulbus</taxon>
    </lineage>
</organism>
<evidence type="ECO:0000259" key="7">
    <source>
        <dbReference type="PROSITE" id="PS50850"/>
    </source>
</evidence>
<evidence type="ECO:0000256" key="5">
    <source>
        <dbReference type="ARBA" id="ARBA00023136"/>
    </source>
</evidence>
<evidence type="ECO:0000313" key="9">
    <source>
        <dbReference type="Proteomes" id="UP000596092"/>
    </source>
</evidence>
<evidence type="ECO:0000256" key="1">
    <source>
        <dbReference type="ARBA" id="ARBA00004651"/>
    </source>
</evidence>
<name>A0A7T5VEZ8_9BACT</name>
<protein>
    <submittedName>
        <fullName evidence="8">MFS transporter</fullName>
    </submittedName>
</protein>
<dbReference type="InterPro" id="IPR020846">
    <property type="entry name" value="MFS_dom"/>
</dbReference>
<dbReference type="KEGG" id="dog:HP555_12990"/>
<evidence type="ECO:0000256" key="2">
    <source>
        <dbReference type="ARBA" id="ARBA00022475"/>
    </source>
</evidence>
<dbReference type="PANTHER" id="PTHR43124">
    <property type="entry name" value="PURINE EFFLUX PUMP PBUE"/>
    <property type="match status" value="1"/>
</dbReference>
<feature type="transmembrane region" description="Helical" evidence="6">
    <location>
        <begin position="105"/>
        <end position="127"/>
    </location>
</feature>
<feature type="transmembrane region" description="Helical" evidence="6">
    <location>
        <begin position="294"/>
        <end position="314"/>
    </location>
</feature>
<dbReference type="RefSeq" id="WP_199262999.1">
    <property type="nucleotide sequence ID" value="NZ_CP054140.1"/>
</dbReference>
<dbReference type="Gene3D" id="1.20.1250.20">
    <property type="entry name" value="MFS general substrate transporter like domains"/>
    <property type="match status" value="1"/>
</dbReference>
<dbReference type="PROSITE" id="PS50850">
    <property type="entry name" value="MFS"/>
    <property type="match status" value="1"/>
</dbReference>